<sequence>MIGDKYATVQRIAVDYSLLGLGELYAFERKWEWLYQLRSLKEVIFIVGYQTASTTDDFSSESTDRQQQARTVFIDVAEQRIVGWHQTRGYTVSGWGLIWEDAAESDQSHLDRHYAKLVRCLKSALASEQLIYIYENYGLAHPAERCPWKAPQIRFVNVVESGPQVIEY</sequence>
<name>A0A8H8BWS7_9HELO</name>
<dbReference type="AlphaFoldDB" id="A0A8H8BWS7"/>
<comment type="caution">
    <text evidence="1">The sequence shown here is derived from an EMBL/GenBank/DDBJ whole genome shotgun (WGS) entry which is preliminary data.</text>
</comment>
<dbReference type="Proteomes" id="UP000664132">
    <property type="component" value="Unassembled WGS sequence"/>
</dbReference>
<keyword evidence="2" id="KW-1185">Reference proteome</keyword>
<proteinExistence type="predicted"/>
<evidence type="ECO:0000313" key="2">
    <source>
        <dbReference type="Proteomes" id="UP000664132"/>
    </source>
</evidence>
<organism evidence="1 2">
    <name type="scientific">Cadophora malorum</name>
    <dbReference type="NCBI Taxonomy" id="108018"/>
    <lineage>
        <taxon>Eukaryota</taxon>
        <taxon>Fungi</taxon>
        <taxon>Dikarya</taxon>
        <taxon>Ascomycota</taxon>
        <taxon>Pezizomycotina</taxon>
        <taxon>Leotiomycetes</taxon>
        <taxon>Helotiales</taxon>
        <taxon>Ploettnerulaceae</taxon>
        <taxon>Cadophora</taxon>
    </lineage>
</organism>
<protein>
    <submittedName>
        <fullName evidence="1">Uncharacterized protein</fullName>
    </submittedName>
</protein>
<reference evidence="1" key="1">
    <citation type="submission" date="2021-02" db="EMBL/GenBank/DDBJ databases">
        <title>Genome sequence Cadophora malorum strain M34.</title>
        <authorList>
            <person name="Stefanovic E."/>
            <person name="Vu D."/>
            <person name="Scully C."/>
            <person name="Dijksterhuis J."/>
            <person name="Roader J."/>
            <person name="Houbraken J."/>
        </authorList>
    </citation>
    <scope>NUCLEOTIDE SEQUENCE</scope>
    <source>
        <strain evidence="1">M34</strain>
    </source>
</reference>
<evidence type="ECO:0000313" key="1">
    <source>
        <dbReference type="EMBL" id="KAG4426727.1"/>
    </source>
</evidence>
<gene>
    <name evidence="1" type="ORF">IFR04_000158</name>
</gene>
<accession>A0A8H8BWS7</accession>
<dbReference type="EMBL" id="JAFJYH010000001">
    <property type="protein sequence ID" value="KAG4426727.1"/>
    <property type="molecule type" value="Genomic_DNA"/>
</dbReference>